<dbReference type="InterPro" id="IPR013096">
    <property type="entry name" value="Cupin_2"/>
</dbReference>
<evidence type="ECO:0000313" key="3">
    <source>
        <dbReference type="EMBL" id="QEE28009.1"/>
    </source>
</evidence>
<dbReference type="RefSeq" id="WP_147647199.1">
    <property type="nucleotide sequence ID" value="NZ_CP042806.1"/>
</dbReference>
<gene>
    <name evidence="3" type="ORF">FTW19_08380</name>
</gene>
<organism evidence="3 4">
    <name type="scientific">Terriglobus albidus</name>
    <dbReference type="NCBI Taxonomy" id="1592106"/>
    <lineage>
        <taxon>Bacteria</taxon>
        <taxon>Pseudomonadati</taxon>
        <taxon>Acidobacteriota</taxon>
        <taxon>Terriglobia</taxon>
        <taxon>Terriglobales</taxon>
        <taxon>Acidobacteriaceae</taxon>
        <taxon>Terriglobus</taxon>
    </lineage>
</organism>
<evidence type="ECO:0000256" key="1">
    <source>
        <dbReference type="SAM" id="SignalP"/>
    </source>
</evidence>
<dbReference type="InterPro" id="IPR011051">
    <property type="entry name" value="RmlC_Cupin_sf"/>
</dbReference>
<dbReference type="AlphaFoldDB" id="A0A5B9E8A9"/>
<dbReference type="Pfam" id="PF07883">
    <property type="entry name" value="Cupin_2"/>
    <property type="match status" value="1"/>
</dbReference>
<dbReference type="Gene3D" id="2.60.120.10">
    <property type="entry name" value="Jelly Rolls"/>
    <property type="match status" value="1"/>
</dbReference>
<protein>
    <submittedName>
        <fullName evidence="3">Cupin domain-containing protein</fullName>
    </submittedName>
</protein>
<keyword evidence="1" id="KW-0732">Signal</keyword>
<dbReference type="Proteomes" id="UP000321820">
    <property type="component" value="Chromosome"/>
</dbReference>
<dbReference type="EMBL" id="CP042806">
    <property type="protein sequence ID" value="QEE28009.1"/>
    <property type="molecule type" value="Genomic_DNA"/>
</dbReference>
<sequence>MRCDHRSVALFACCLSIGAFAAAQSPEPMVFKPAVGTTMTHHPALPACAQLAVQEGDPSKGSSTILMKATAGCVIPWHFHTAKERLVIVSGTAKGEMRMKDMKPLTLKAGDYLVLPAKEIHQFTALTAVTLFNFTDTTFDIHYVDGAGKEIPPDQAVKTKKAK</sequence>
<dbReference type="OrthoDB" id="1433532at2"/>
<evidence type="ECO:0000313" key="4">
    <source>
        <dbReference type="Proteomes" id="UP000321820"/>
    </source>
</evidence>
<dbReference type="SUPFAM" id="SSF51182">
    <property type="entry name" value="RmlC-like cupins"/>
    <property type="match status" value="1"/>
</dbReference>
<feature type="domain" description="Cupin type-2" evidence="2">
    <location>
        <begin position="70"/>
        <end position="127"/>
    </location>
</feature>
<name>A0A5B9E8A9_9BACT</name>
<keyword evidence="4" id="KW-1185">Reference proteome</keyword>
<feature type="signal peptide" evidence="1">
    <location>
        <begin position="1"/>
        <end position="21"/>
    </location>
</feature>
<evidence type="ECO:0000259" key="2">
    <source>
        <dbReference type="Pfam" id="PF07883"/>
    </source>
</evidence>
<dbReference type="KEGG" id="talb:FTW19_08380"/>
<reference evidence="3 4" key="1">
    <citation type="submission" date="2019-08" db="EMBL/GenBank/DDBJ databases">
        <title>Complete genome sequence of Terriglobus albidus strain ORNL.</title>
        <authorList>
            <person name="Podar M."/>
        </authorList>
    </citation>
    <scope>NUCLEOTIDE SEQUENCE [LARGE SCALE GENOMIC DNA]</scope>
    <source>
        <strain evidence="3 4">ORNL</strain>
    </source>
</reference>
<feature type="chain" id="PRO_5022779434" evidence="1">
    <location>
        <begin position="22"/>
        <end position="163"/>
    </location>
</feature>
<accession>A0A5B9E8A9</accession>
<proteinExistence type="predicted"/>
<dbReference type="InterPro" id="IPR014710">
    <property type="entry name" value="RmlC-like_jellyroll"/>
</dbReference>